<evidence type="ECO:0000256" key="2">
    <source>
        <dbReference type="ARBA" id="ARBA00011982"/>
    </source>
</evidence>
<organism evidence="9 10">
    <name type="scientific">Saccoglossus kowalevskii</name>
    <name type="common">Acorn worm</name>
    <dbReference type="NCBI Taxonomy" id="10224"/>
    <lineage>
        <taxon>Eukaryota</taxon>
        <taxon>Metazoa</taxon>
        <taxon>Hemichordata</taxon>
        <taxon>Enteropneusta</taxon>
        <taxon>Harrimaniidae</taxon>
        <taxon>Saccoglossus</taxon>
    </lineage>
</organism>
<dbReference type="GeneID" id="100367365"/>
<dbReference type="Pfam" id="PF13676">
    <property type="entry name" value="TIR_2"/>
    <property type="match status" value="1"/>
</dbReference>
<evidence type="ECO:0000256" key="5">
    <source>
        <dbReference type="ARBA" id="ARBA00023027"/>
    </source>
</evidence>
<evidence type="ECO:0000256" key="3">
    <source>
        <dbReference type="ARBA" id="ARBA00022588"/>
    </source>
</evidence>
<dbReference type="PROSITE" id="PS50176">
    <property type="entry name" value="ARM_REPEAT"/>
    <property type="match status" value="1"/>
</dbReference>
<evidence type="ECO:0000313" key="9">
    <source>
        <dbReference type="Proteomes" id="UP000694865"/>
    </source>
</evidence>
<dbReference type="Proteomes" id="UP000694865">
    <property type="component" value="Unplaced"/>
</dbReference>
<dbReference type="SUPFAM" id="SSF52200">
    <property type="entry name" value="Toll/Interleukin receptor TIR domain"/>
    <property type="match status" value="1"/>
</dbReference>
<dbReference type="InterPro" id="IPR001660">
    <property type="entry name" value="SAM"/>
</dbReference>
<reference evidence="10" key="1">
    <citation type="submission" date="2025-08" db="UniProtKB">
        <authorList>
            <consortium name="RefSeq"/>
        </authorList>
    </citation>
    <scope>IDENTIFICATION</scope>
    <source>
        <tissue evidence="10">Testes</tissue>
    </source>
</reference>
<dbReference type="Gene3D" id="1.10.150.50">
    <property type="entry name" value="Transcription Factor, Ets-1"/>
    <property type="match status" value="1"/>
</dbReference>
<dbReference type="InterPro" id="IPR011989">
    <property type="entry name" value="ARM-like"/>
</dbReference>
<dbReference type="InterPro" id="IPR035897">
    <property type="entry name" value="Toll_tir_struct_dom_sf"/>
</dbReference>
<keyword evidence="4" id="KW-0391">Immunity</keyword>
<dbReference type="InterPro" id="IPR000157">
    <property type="entry name" value="TIR_dom"/>
</dbReference>
<dbReference type="InterPro" id="IPR000225">
    <property type="entry name" value="Armadillo"/>
</dbReference>
<feature type="domain" description="SAM" evidence="8">
    <location>
        <begin position="536"/>
        <end position="605"/>
    </location>
</feature>
<dbReference type="InterPro" id="IPR013761">
    <property type="entry name" value="SAM/pointed_sf"/>
</dbReference>
<dbReference type="PROSITE" id="PS50105">
    <property type="entry name" value="SAM_DOMAIN"/>
    <property type="match status" value="1"/>
</dbReference>
<dbReference type="SUPFAM" id="SSF48371">
    <property type="entry name" value="ARM repeat"/>
    <property type="match status" value="1"/>
</dbReference>
<evidence type="ECO:0000256" key="7">
    <source>
        <dbReference type="PROSITE-ProRule" id="PRU00259"/>
    </source>
</evidence>
<dbReference type="Gene3D" id="3.40.50.10140">
    <property type="entry name" value="Toll/interleukin-1 receptor homology (TIR) domain"/>
    <property type="match status" value="1"/>
</dbReference>
<evidence type="ECO:0000313" key="10">
    <source>
        <dbReference type="RefSeq" id="XP_006816972.1"/>
    </source>
</evidence>
<keyword evidence="9" id="KW-1185">Reference proteome</keyword>
<keyword evidence="3" id="KW-0399">Innate immunity</keyword>
<dbReference type="PANTHER" id="PTHR46270:SF2">
    <property type="entry name" value="TIR DOMAIN-CONTAINING PROTEIN"/>
    <property type="match status" value="1"/>
</dbReference>
<proteinExistence type="inferred from homology"/>
<gene>
    <name evidence="10" type="primary">LOC100367365</name>
</gene>
<comment type="similarity">
    <text evidence="1">Belongs to the SARM1 family.</text>
</comment>
<dbReference type="SUPFAM" id="SSF47769">
    <property type="entry name" value="SAM/Pointed domain"/>
    <property type="match status" value="1"/>
</dbReference>
<evidence type="ECO:0000256" key="6">
    <source>
        <dbReference type="ARBA" id="ARBA00047304"/>
    </source>
</evidence>
<keyword evidence="5" id="KW-0520">NAD</keyword>
<evidence type="ECO:0000256" key="1">
    <source>
        <dbReference type="ARBA" id="ARBA00008291"/>
    </source>
</evidence>
<dbReference type="PANTHER" id="PTHR46270">
    <property type="entry name" value="ARMADILLO-TYPE FOLD-RELATED"/>
    <property type="match status" value="1"/>
</dbReference>
<accession>A0ABM0MAD1</accession>
<evidence type="ECO:0000256" key="4">
    <source>
        <dbReference type="ARBA" id="ARBA00022859"/>
    </source>
</evidence>
<comment type="catalytic activity">
    <reaction evidence="6">
        <text>NAD(+) + H2O = ADP-D-ribose + nicotinamide + H(+)</text>
        <dbReference type="Rhea" id="RHEA:16301"/>
        <dbReference type="ChEBI" id="CHEBI:15377"/>
        <dbReference type="ChEBI" id="CHEBI:15378"/>
        <dbReference type="ChEBI" id="CHEBI:17154"/>
        <dbReference type="ChEBI" id="CHEBI:57540"/>
        <dbReference type="ChEBI" id="CHEBI:57967"/>
        <dbReference type="EC" id="3.2.2.6"/>
    </reaction>
    <physiologicalReaction direction="left-to-right" evidence="6">
        <dbReference type="Rhea" id="RHEA:16302"/>
    </physiologicalReaction>
</comment>
<evidence type="ECO:0000259" key="8">
    <source>
        <dbReference type="PROSITE" id="PS50105"/>
    </source>
</evidence>
<protein>
    <recommendedName>
        <fullName evidence="2">ADP-ribosyl cyclase/cyclic ADP-ribose hydrolase</fullName>
        <ecNumber evidence="2">3.2.2.6</ecNumber>
    </recommendedName>
</protein>
<dbReference type="InterPro" id="IPR016024">
    <property type="entry name" value="ARM-type_fold"/>
</dbReference>
<dbReference type="SMART" id="SM00185">
    <property type="entry name" value="ARM"/>
    <property type="match status" value="2"/>
</dbReference>
<dbReference type="EC" id="3.2.2.6" evidence="2"/>
<dbReference type="RefSeq" id="XP_006816972.1">
    <property type="nucleotide sequence ID" value="XM_006816909.1"/>
</dbReference>
<dbReference type="Gene3D" id="1.25.10.10">
    <property type="entry name" value="Leucine-rich Repeat Variant"/>
    <property type="match status" value="1"/>
</dbReference>
<name>A0ABM0MAD1_SACKO</name>
<sequence length="605" mass="68963">MSNLEKEDNVFAEKDDSDYSLIVEDQATINSMLDFLENQTDYATQEIMESYLLRLSMFYNPKTEGKKTKQLADYLADRYPSLYIHIIDQLHKRNNIFNWEKNSDIMALYSCYCATSVLWNTCDASPKMCKEVGKAGIIAIIVEDLKAFKAYSTSTSTHELTDRYLGSLLATTHNIVRNYDGNRHYARDAGAVKLLQHYLALEKILYRSYALLSLSYIVNEKENDKINTGNENIQFFVDMLESAVEATDHRETVHNGFHTTELVAGMTKLAVNDSNKMKLVEQGILPPLYKLLQSDCTHDEQRLAACALWTLAFKKENVDKIRKYPGVVDALSKLQKSAHRGVREACDGALWELGETTKGEKPLDESDKSRQGHIMISYNWDVQKRMIKLKDKLKSKGYNVWMDIEKMGGSTLEAMANAVQGADVVLICMSEKYKFSNSCRSEAEYTYKLEKPFIPLKVQSGYQPDGWLGIMLGTKLYYDFSTENRLEENFPDLVKALGDQGKRDELAVAKQEFNTNAAPSSINIGPSTKPNDVKSWNNDDVKNWLRDYELGHLTPKFAKYDGYKLLTMKTLSIKAPEFFYGSLDKKLGIRDMYDIVTFTAAIEEL</sequence>
<feature type="repeat" description="ARM" evidence="7">
    <location>
        <begin position="283"/>
        <end position="326"/>
    </location>
</feature>